<evidence type="ECO:0000259" key="4">
    <source>
        <dbReference type="Pfam" id="PF02397"/>
    </source>
</evidence>
<dbReference type="OrthoDB" id="9766874at2"/>
<dbReference type="Pfam" id="PF02397">
    <property type="entry name" value="Bac_transf"/>
    <property type="match status" value="1"/>
</dbReference>
<organism evidence="5 6">
    <name type="scientific">Novipirellula galeiformis</name>
    <dbReference type="NCBI Taxonomy" id="2528004"/>
    <lineage>
        <taxon>Bacteria</taxon>
        <taxon>Pseudomonadati</taxon>
        <taxon>Planctomycetota</taxon>
        <taxon>Planctomycetia</taxon>
        <taxon>Pirellulales</taxon>
        <taxon>Pirellulaceae</taxon>
        <taxon>Novipirellula</taxon>
    </lineage>
</organism>
<feature type="transmembrane region" description="Helical" evidence="3">
    <location>
        <begin position="44"/>
        <end position="64"/>
    </location>
</feature>
<name>A0A5C6C9G3_9BACT</name>
<protein>
    <submittedName>
        <fullName evidence="5">Putative undecaprenyl-phosphate N-acetylgalactosaminyl 1-phosphate transferase</fullName>
        <ecNumber evidence="5">2.7.8.-</ecNumber>
    </submittedName>
</protein>
<keyword evidence="5" id="KW-0808">Transferase</keyword>
<proteinExistence type="inferred from homology"/>
<evidence type="ECO:0000256" key="1">
    <source>
        <dbReference type="ARBA" id="ARBA00006464"/>
    </source>
</evidence>
<evidence type="ECO:0000256" key="2">
    <source>
        <dbReference type="SAM" id="MobiDB-lite"/>
    </source>
</evidence>
<keyword evidence="3" id="KW-1133">Transmembrane helix</keyword>
<accession>A0A5C6C9G3</accession>
<dbReference type="GO" id="GO:0016780">
    <property type="term" value="F:phosphotransferase activity, for other substituted phosphate groups"/>
    <property type="evidence" value="ECO:0007669"/>
    <property type="project" value="TreeGrafter"/>
</dbReference>
<keyword evidence="3" id="KW-0472">Membrane</keyword>
<keyword evidence="6" id="KW-1185">Reference proteome</keyword>
<feature type="domain" description="Bacterial sugar transferase" evidence="4">
    <location>
        <begin position="41"/>
        <end position="220"/>
    </location>
</feature>
<dbReference type="PANTHER" id="PTHR30576:SF0">
    <property type="entry name" value="UNDECAPRENYL-PHOSPHATE N-ACETYLGALACTOSAMINYL 1-PHOSPHATE TRANSFERASE-RELATED"/>
    <property type="match status" value="1"/>
</dbReference>
<dbReference type="AlphaFoldDB" id="A0A5C6C9G3"/>
<dbReference type="PANTHER" id="PTHR30576">
    <property type="entry name" value="COLANIC BIOSYNTHESIS UDP-GLUCOSE LIPID CARRIER TRANSFERASE"/>
    <property type="match status" value="1"/>
</dbReference>
<comment type="caution">
    <text evidence="5">The sequence shown here is derived from an EMBL/GenBank/DDBJ whole genome shotgun (WGS) entry which is preliminary data.</text>
</comment>
<dbReference type="InterPro" id="IPR003362">
    <property type="entry name" value="Bact_transf"/>
</dbReference>
<evidence type="ECO:0000313" key="6">
    <source>
        <dbReference type="Proteomes" id="UP000316304"/>
    </source>
</evidence>
<evidence type="ECO:0000313" key="5">
    <source>
        <dbReference type="EMBL" id="TWU21230.1"/>
    </source>
</evidence>
<sequence>MPTIQELLPEAHFAPPHAGARVTALPEQHRRYRYFSRKYQIERVIGIGLLIPALPVIAICWAAVRLTSKGPGLYRQTRVGYRGQPFEVIKLRTMRIDAEANGPQWSSKGDPRITRLGRALRTLHLDELPQLINVARGEMVLVGPRPERPEFVELLTDHVPGYKRRLIVKPGITGLSQINLPPDTDLRSVERKQILDLHHIDHAHSWFDMRMIMLTALRVISISNTRLTRLMKLDHHHLLAEFPVENMDRKTVTLQELLNETQRQKEWELGGVGGWESEDSEDEDWQDDAYSVQQPR</sequence>
<dbReference type="EMBL" id="SJPT01000007">
    <property type="protein sequence ID" value="TWU21230.1"/>
    <property type="molecule type" value="Genomic_DNA"/>
</dbReference>
<feature type="compositionally biased region" description="Acidic residues" evidence="2">
    <location>
        <begin position="276"/>
        <end position="287"/>
    </location>
</feature>
<gene>
    <name evidence="5" type="primary">tuaA</name>
    <name evidence="5" type="ORF">Pla52o_42640</name>
</gene>
<reference evidence="5 6" key="1">
    <citation type="submission" date="2019-02" db="EMBL/GenBank/DDBJ databases">
        <title>Deep-cultivation of Planctomycetes and their phenomic and genomic characterization uncovers novel biology.</title>
        <authorList>
            <person name="Wiegand S."/>
            <person name="Jogler M."/>
            <person name="Boedeker C."/>
            <person name="Pinto D."/>
            <person name="Vollmers J."/>
            <person name="Rivas-Marin E."/>
            <person name="Kohn T."/>
            <person name="Peeters S.H."/>
            <person name="Heuer A."/>
            <person name="Rast P."/>
            <person name="Oberbeckmann S."/>
            <person name="Bunk B."/>
            <person name="Jeske O."/>
            <person name="Meyerdierks A."/>
            <person name="Storesund J.E."/>
            <person name="Kallscheuer N."/>
            <person name="Luecker S."/>
            <person name="Lage O.M."/>
            <person name="Pohl T."/>
            <person name="Merkel B.J."/>
            <person name="Hornburger P."/>
            <person name="Mueller R.-W."/>
            <person name="Bruemmer F."/>
            <person name="Labrenz M."/>
            <person name="Spormann A.M."/>
            <person name="Op Den Camp H."/>
            <person name="Overmann J."/>
            <person name="Amann R."/>
            <person name="Jetten M.S.M."/>
            <person name="Mascher T."/>
            <person name="Medema M.H."/>
            <person name="Devos D.P."/>
            <person name="Kaster A.-K."/>
            <person name="Ovreas L."/>
            <person name="Rohde M."/>
            <person name="Galperin M.Y."/>
            <person name="Jogler C."/>
        </authorList>
    </citation>
    <scope>NUCLEOTIDE SEQUENCE [LARGE SCALE GENOMIC DNA]</scope>
    <source>
        <strain evidence="5 6">Pla52o</strain>
    </source>
</reference>
<comment type="similarity">
    <text evidence="1">Belongs to the bacterial sugar transferase family.</text>
</comment>
<feature type="region of interest" description="Disordered" evidence="2">
    <location>
        <begin position="268"/>
        <end position="296"/>
    </location>
</feature>
<dbReference type="Proteomes" id="UP000316304">
    <property type="component" value="Unassembled WGS sequence"/>
</dbReference>
<keyword evidence="3" id="KW-0812">Transmembrane</keyword>
<dbReference type="EC" id="2.7.8.-" evidence="5"/>
<dbReference type="RefSeq" id="WP_146596320.1">
    <property type="nucleotide sequence ID" value="NZ_SJPT01000007.1"/>
</dbReference>
<evidence type="ECO:0000256" key="3">
    <source>
        <dbReference type="SAM" id="Phobius"/>
    </source>
</evidence>